<sequence length="247" mass="28342">MSLPPGPGQRPHTLTHCLVYDFVLGLPQCFALGFRCCSEICRLKLQDSGFTVPMEHWTYLIASDTNTFNSIGFTPWLAPDYQNNPLRKFHLPRATGRLHAEIKQSNGIEDPGQYKVVKRTRPELDQNHYQLEAWRLRYTTERCLDWQLVPQKIQLANLERIRSYSAEVDESLEFSAIVATPTMSRVVSAFNESKTFIDRRCISPRFFPHPTLTPRFSGPDRHGERQTGHRMGYRVAYVSGSGNQTPV</sequence>
<protein>
    <submittedName>
        <fullName evidence="1">Uncharacterized protein</fullName>
    </submittedName>
</protein>
<gene>
    <name evidence="1" type="ORF">B0H17DRAFT_1140016</name>
</gene>
<dbReference type="Proteomes" id="UP001221757">
    <property type="component" value="Unassembled WGS sequence"/>
</dbReference>
<organism evidence="1 2">
    <name type="scientific">Mycena rosella</name>
    <name type="common">Pink bonnet</name>
    <name type="synonym">Agaricus rosellus</name>
    <dbReference type="NCBI Taxonomy" id="1033263"/>
    <lineage>
        <taxon>Eukaryota</taxon>
        <taxon>Fungi</taxon>
        <taxon>Dikarya</taxon>
        <taxon>Basidiomycota</taxon>
        <taxon>Agaricomycotina</taxon>
        <taxon>Agaricomycetes</taxon>
        <taxon>Agaricomycetidae</taxon>
        <taxon>Agaricales</taxon>
        <taxon>Marasmiineae</taxon>
        <taxon>Mycenaceae</taxon>
        <taxon>Mycena</taxon>
    </lineage>
</organism>
<name>A0AAD7GCG6_MYCRO</name>
<dbReference type="EMBL" id="JARKIE010000144">
    <property type="protein sequence ID" value="KAJ7676295.1"/>
    <property type="molecule type" value="Genomic_DNA"/>
</dbReference>
<evidence type="ECO:0000313" key="1">
    <source>
        <dbReference type="EMBL" id="KAJ7676295.1"/>
    </source>
</evidence>
<dbReference type="AlphaFoldDB" id="A0AAD7GCG6"/>
<reference evidence="1" key="1">
    <citation type="submission" date="2023-03" db="EMBL/GenBank/DDBJ databases">
        <title>Massive genome expansion in bonnet fungi (Mycena s.s.) driven by repeated elements and novel gene families across ecological guilds.</title>
        <authorList>
            <consortium name="Lawrence Berkeley National Laboratory"/>
            <person name="Harder C.B."/>
            <person name="Miyauchi S."/>
            <person name="Viragh M."/>
            <person name="Kuo A."/>
            <person name="Thoen E."/>
            <person name="Andreopoulos B."/>
            <person name="Lu D."/>
            <person name="Skrede I."/>
            <person name="Drula E."/>
            <person name="Henrissat B."/>
            <person name="Morin E."/>
            <person name="Kohler A."/>
            <person name="Barry K."/>
            <person name="LaButti K."/>
            <person name="Morin E."/>
            <person name="Salamov A."/>
            <person name="Lipzen A."/>
            <person name="Mereny Z."/>
            <person name="Hegedus B."/>
            <person name="Baldrian P."/>
            <person name="Stursova M."/>
            <person name="Weitz H."/>
            <person name="Taylor A."/>
            <person name="Grigoriev I.V."/>
            <person name="Nagy L.G."/>
            <person name="Martin F."/>
            <person name="Kauserud H."/>
        </authorList>
    </citation>
    <scope>NUCLEOTIDE SEQUENCE</scope>
    <source>
        <strain evidence="1">CBHHK067</strain>
    </source>
</reference>
<keyword evidence="2" id="KW-1185">Reference proteome</keyword>
<comment type="caution">
    <text evidence="1">The sequence shown here is derived from an EMBL/GenBank/DDBJ whole genome shotgun (WGS) entry which is preliminary data.</text>
</comment>
<evidence type="ECO:0000313" key="2">
    <source>
        <dbReference type="Proteomes" id="UP001221757"/>
    </source>
</evidence>
<accession>A0AAD7GCG6</accession>
<proteinExistence type="predicted"/>